<dbReference type="PANTHER" id="PTHR18964:SF149">
    <property type="entry name" value="BIFUNCTIONAL UDP-N-ACETYLGLUCOSAMINE 2-EPIMERASE_N-ACETYLMANNOSAMINE KINASE"/>
    <property type="match status" value="1"/>
</dbReference>
<comment type="similarity">
    <text evidence="1">Belongs to the ROK (NagC/XylR) family.</text>
</comment>
<evidence type="ECO:0000313" key="2">
    <source>
        <dbReference type="EMBL" id="GAA2444144.1"/>
    </source>
</evidence>
<dbReference type="InterPro" id="IPR000600">
    <property type="entry name" value="ROK"/>
</dbReference>
<sequence length="408" mass="41213">MATMHNRGVNTPAPTDSAAVRRANLSLVLRYVAAHGPCARTEVAAGTGLVHASVTALVADLIDRGLVAEVGAASSGGRGRPRRLVSLVPARVRTTAVHVAWGYSTVMTSDLAGVPGLPRQLPNSGGPFGPVENLADDIASAVDAVGPPEPGVHHGRLVIALSGPVTDRAQDAPSPARSASHLARLVADRLPGLPCPVDVVNDAKAAALAEYHALALRGGTVAYVKSDAGVAGALIVDGRVFHGSHGLAGELGHIPVSLDGPVCRCGATGCLTTYVSTRAVLEEAGLGTSASPQHTSAALTELDHRLRTGEPSALAALNRAGHALGAALQSLTGVTDPDHVVLGGRLADWLPWLRPGIDARLAPRRGAFPAFSPAVTPGTLGADAALHGALAAGREHILADPAAVPKGS</sequence>
<dbReference type="Proteomes" id="UP001500460">
    <property type="component" value="Unassembled WGS sequence"/>
</dbReference>
<gene>
    <name evidence="2" type="ORF">GCM10010421_39110</name>
</gene>
<dbReference type="InterPro" id="IPR036388">
    <property type="entry name" value="WH-like_DNA-bd_sf"/>
</dbReference>
<evidence type="ECO:0000256" key="1">
    <source>
        <dbReference type="ARBA" id="ARBA00006479"/>
    </source>
</evidence>
<dbReference type="InterPro" id="IPR043129">
    <property type="entry name" value="ATPase_NBD"/>
</dbReference>
<comment type="caution">
    <text evidence="2">The sequence shown here is derived from an EMBL/GenBank/DDBJ whole genome shotgun (WGS) entry which is preliminary data.</text>
</comment>
<dbReference type="EMBL" id="BAAATK010000025">
    <property type="protein sequence ID" value="GAA2444144.1"/>
    <property type="molecule type" value="Genomic_DNA"/>
</dbReference>
<accession>A0ABN3JYN7</accession>
<dbReference type="PANTHER" id="PTHR18964">
    <property type="entry name" value="ROK (REPRESSOR, ORF, KINASE) FAMILY"/>
    <property type="match status" value="1"/>
</dbReference>
<dbReference type="InterPro" id="IPR036390">
    <property type="entry name" value="WH_DNA-bd_sf"/>
</dbReference>
<proteinExistence type="inferred from homology"/>
<dbReference type="SUPFAM" id="SSF53067">
    <property type="entry name" value="Actin-like ATPase domain"/>
    <property type="match status" value="1"/>
</dbReference>
<dbReference type="Gene3D" id="1.10.10.10">
    <property type="entry name" value="Winged helix-like DNA-binding domain superfamily/Winged helix DNA-binding domain"/>
    <property type="match status" value="1"/>
</dbReference>
<name>A0ABN3JYN7_9ACTN</name>
<protein>
    <submittedName>
        <fullName evidence="2">ROK family protein</fullName>
    </submittedName>
</protein>
<dbReference type="SUPFAM" id="SSF46785">
    <property type="entry name" value="Winged helix' DNA-binding domain"/>
    <property type="match status" value="1"/>
</dbReference>
<keyword evidence="3" id="KW-1185">Reference proteome</keyword>
<organism evidence="2 3">
    <name type="scientific">Streptomyces glaucus</name>
    <dbReference type="NCBI Taxonomy" id="284029"/>
    <lineage>
        <taxon>Bacteria</taxon>
        <taxon>Bacillati</taxon>
        <taxon>Actinomycetota</taxon>
        <taxon>Actinomycetes</taxon>
        <taxon>Kitasatosporales</taxon>
        <taxon>Streptomycetaceae</taxon>
        <taxon>Streptomyces</taxon>
    </lineage>
</organism>
<evidence type="ECO:0000313" key="3">
    <source>
        <dbReference type="Proteomes" id="UP001500460"/>
    </source>
</evidence>
<reference evidence="2 3" key="1">
    <citation type="journal article" date="2019" name="Int. J. Syst. Evol. Microbiol.">
        <title>The Global Catalogue of Microorganisms (GCM) 10K type strain sequencing project: providing services to taxonomists for standard genome sequencing and annotation.</title>
        <authorList>
            <consortium name="The Broad Institute Genomics Platform"/>
            <consortium name="The Broad Institute Genome Sequencing Center for Infectious Disease"/>
            <person name="Wu L."/>
            <person name="Ma J."/>
        </authorList>
    </citation>
    <scope>NUCLEOTIDE SEQUENCE [LARGE SCALE GENOMIC DNA]</scope>
    <source>
        <strain evidence="2 3">JCM 6922</strain>
    </source>
</reference>
<dbReference type="Pfam" id="PF00480">
    <property type="entry name" value="ROK"/>
    <property type="match status" value="1"/>
</dbReference>
<dbReference type="Gene3D" id="3.30.420.40">
    <property type="match status" value="2"/>
</dbReference>